<dbReference type="GO" id="GO:0004515">
    <property type="term" value="F:nicotinate-nucleotide adenylyltransferase activity"/>
    <property type="evidence" value="ECO:0007669"/>
    <property type="project" value="UniProtKB-UniRule"/>
</dbReference>
<feature type="compositionally biased region" description="Basic and acidic residues" evidence="11">
    <location>
        <begin position="211"/>
        <end position="221"/>
    </location>
</feature>
<evidence type="ECO:0000256" key="11">
    <source>
        <dbReference type="SAM" id="MobiDB-lite"/>
    </source>
</evidence>
<comment type="function">
    <text evidence="1 10">Catalyzes the reversible adenylation of nicotinate mononucleotide (NaMN) to nicotinic acid adenine dinucleotide (NaAD).</text>
</comment>
<evidence type="ECO:0000256" key="5">
    <source>
        <dbReference type="ARBA" id="ARBA00022695"/>
    </source>
</evidence>
<dbReference type="NCBIfam" id="TIGR00125">
    <property type="entry name" value="cyt_tran_rel"/>
    <property type="match status" value="1"/>
</dbReference>
<keyword evidence="3 10" id="KW-0662">Pyridine nucleotide biosynthesis</keyword>
<dbReference type="EC" id="2.7.7.18" evidence="10"/>
<comment type="pathway">
    <text evidence="2 10">Cofactor biosynthesis; NAD(+) biosynthesis; deamido-NAD(+) from nicotinate D-ribonucleotide: step 1/1.</text>
</comment>
<name>A0A9D2P7A8_9FIRM</name>
<evidence type="ECO:0000259" key="12">
    <source>
        <dbReference type="Pfam" id="PF01467"/>
    </source>
</evidence>
<evidence type="ECO:0000256" key="4">
    <source>
        <dbReference type="ARBA" id="ARBA00022679"/>
    </source>
</evidence>
<keyword evidence="8 10" id="KW-0520">NAD</keyword>
<dbReference type="CDD" id="cd02165">
    <property type="entry name" value="NMNAT"/>
    <property type="match status" value="1"/>
</dbReference>
<evidence type="ECO:0000313" key="14">
    <source>
        <dbReference type="Proteomes" id="UP000823906"/>
    </source>
</evidence>
<sequence length="221" mass="24342">MKILLYGGTFDPPHNGHLNNLRAAAGRVMPDLVVVMPAGVPPHKAASATPAALRLEMCRCFAALEGAPGLPRIAVSDWEIRQAADGRRNYTVLTLEMLARTYPDAVLYLAVGSDMLESFRAWYRWQDILRLARLVVVSRQIGDDAALHAAARQLDPEGSRILLAPVEALPMASSELRRRLAAGQDCSRDLPASVRQVIRREGLYTAPEPPEQPRRCLHPEP</sequence>
<evidence type="ECO:0000256" key="2">
    <source>
        <dbReference type="ARBA" id="ARBA00005019"/>
    </source>
</evidence>
<dbReference type="Gene3D" id="3.40.50.620">
    <property type="entry name" value="HUPs"/>
    <property type="match status" value="1"/>
</dbReference>
<feature type="region of interest" description="Disordered" evidence="11">
    <location>
        <begin position="201"/>
        <end position="221"/>
    </location>
</feature>
<dbReference type="InterPro" id="IPR004821">
    <property type="entry name" value="Cyt_trans-like"/>
</dbReference>
<keyword evidence="7 10" id="KW-0067">ATP-binding</keyword>
<evidence type="ECO:0000256" key="6">
    <source>
        <dbReference type="ARBA" id="ARBA00022741"/>
    </source>
</evidence>
<proteinExistence type="inferred from homology"/>
<evidence type="ECO:0000256" key="10">
    <source>
        <dbReference type="HAMAP-Rule" id="MF_00244"/>
    </source>
</evidence>
<evidence type="ECO:0000256" key="1">
    <source>
        <dbReference type="ARBA" id="ARBA00002324"/>
    </source>
</evidence>
<comment type="caution">
    <text evidence="13">The sequence shown here is derived from an EMBL/GenBank/DDBJ whole genome shotgun (WGS) entry which is preliminary data.</text>
</comment>
<keyword evidence="6 10" id="KW-0547">Nucleotide-binding</keyword>
<reference evidence="13" key="1">
    <citation type="journal article" date="2021" name="PeerJ">
        <title>Extensive microbial diversity within the chicken gut microbiome revealed by metagenomics and culture.</title>
        <authorList>
            <person name="Gilroy R."/>
            <person name="Ravi A."/>
            <person name="Getino M."/>
            <person name="Pursley I."/>
            <person name="Horton D.L."/>
            <person name="Alikhan N.F."/>
            <person name="Baker D."/>
            <person name="Gharbi K."/>
            <person name="Hall N."/>
            <person name="Watson M."/>
            <person name="Adriaenssens E.M."/>
            <person name="Foster-Nyarko E."/>
            <person name="Jarju S."/>
            <person name="Secka A."/>
            <person name="Antonio M."/>
            <person name="Oren A."/>
            <person name="Chaudhuri R.R."/>
            <person name="La Ragione R."/>
            <person name="Hildebrand F."/>
            <person name="Pallen M.J."/>
        </authorList>
    </citation>
    <scope>NUCLEOTIDE SEQUENCE</scope>
    <source>
        <strain evidence="13">ChiSjej5B23-2810</strain>
    </source>
</reference>
<dbReference type="HAMAP" id="MF_00244">
    <property type="entry name" value="NaMN_adenylyltr"/>
    <property type="match status" value="1"/>
</dbReference>
<protein>
    <recommendedName>
        <fullName evidence="10">Probable nicotinate-nucleotide adenylyltransferase</fullName>
        <ecNumber evidence="10">2.7.7.18</ecNumber>
    </recommendedName>
    <alternativeName>
        <fullName evidence="10">Deamido-NAD(+) diphosphorylase</fullName>
    </alternativeName>
    <alternativeName>
        <fullName evidence="10">Deamido-NAD(+) pyrophosphorylase</fullName>
    </alternativeName>
    <alternativeName>
        <fullName evidence="10">Nicotinate mononucleotide adenylyltransferase</fullName>
        <shortName evidence="10">NaMN adenylyltransferase</shortName>
    </alternativeName>
</protein>
<dbReference type="InterPro" id="IPR014729">
    <property type="entry name" value="Rossmann-like_a/b/a_fold"/>
</dbReference>
<feature type="domain" description="Cytidyltransferase-like" evidence="12">
    <location>
        <begin position="5"/>
        <end position="161"/>
    </location>
</feature>
<evidence type="ECO:0000256" key="7">
    <source>
        <dbReference type="ARBA" id="ARBA00022840"/>
    </source>
</evidence>
<reference evidence="13" key="2">
    <citation type="submission" date="2021-04" db="EMBL/GenBank/DDBJ databases">
        <authorList>
            <person name="Gilroy R."/>
        </authorList>
    </citation>
    <scope>NUCLEOTIDE SEQUENCE</scope>
    <source>
        <strain evidence="13">ChiSjej5B23-2810</strain>
    </source>
</reference>
<dbReference type="Proteomes" id="UP000823906">
    <property type="component" value="Unassembled WGS sequence"/>
</dbReference>
<evidence type="ECO:0000256" key="3">
    <source>
        <dbReference type="ARBA" id="ARBA00022642"/>
    </source>
</evidence>
<dbReference type="SUPFAM" id="SSF52374">
    <property type="entry name" value="Nucleotidylyl transferase"/>
    <property type="match status" value="1"/>
</dbReference>
<keyword evidence="4 10" id="KW-0808">Transferase</keyword>
<gene>
    <name evidence="10 13" type="primary">nadD</name>
    <name evidence="13" type="ORF">H9703_05105</name>
</gene>
<dbReference type="AlphaFoldDB" id="A0A9D2P7A8"/>
<dbReference type="NCBIfam" id="TIGR00482">
    <property type="entry name" value="nicotinate (nicotinamide) nucleotide adenylyltransferase"/>
    <property type="match status" value="1"/>
</dbReference>
<dbReference type="EMBL" id="DWWN01000035">
    <property type="protein sequence ID" value="HJC45497.1"/>
    <property type="molecule type" value="Genomic_DNA"/>
</dbReference>
<accession>A0A9D2P7A8</accession>
<dbReference type="InterPro" id="IPR005248">
    <property type="entry name" value="NadD/NMNAT"/>
</dbReference>
<comment type="catalytic activity">
    <reaction evidence="9 10">
        <text>nicotinate beta-D-ribonucleotide + ATP + H(+) = deamido-NAD(+) + diphosphate</text>
        <dbReference type="Rhea" id="RHEA:22860"/>
        <dbReference type="ChEBI" id="CHEBI:15378"/>
        <dbReference type="ChEBI" id="CHEBI:30616"/>
        <dbReference type="ChEBI" id="CHEBI:33019"/>
        <dbReference type="ChEBI" id="CHEBI:57502"/>
        <dbReference type="ChEBI" id="CHEBI:58437"/>
        <dbReference type="EC" id="2.7.7.18"/>
    </reaction>
</comment>
<dbReference type="GO" id="GO:0009435">
    <property type="term" value="P:NAD+ biosynthetic process"/>
    <property type="evidence" value="ECO:0007669"/>
    <property type="project" value="UniProtKB-UniRule"/>
</dbReference>
<evidence type="ECO:0000313" key="13">
    <source>
        <dbReference type="EMBL" id="HJC45497.1"/>
    </source>
</evidence>
<dbReference type="PANTHER" id="PTHR39321:SF3">
    <property type="entry name" value="PHOSPHOPANTETHEINE ADENYLYLTRANSFERASE"/>
    <property type="match status" value="1"/>
</dbReference>
<dbReference type="PANTHER" id="PTHR39321">
    <property type="entry name" value="NICOTINATE-NUCLEOTIDE ADENYLYLTRANSFERASE-RELATED"/>
    <property type="match status" value="1"/>
</dbReference>
<organism evidence="13 14">
    <name type="scientific">Candidatus Faecalibacterium faecigallinarum</name>
    <dbReference type="NCBI Taxonomy" id="2838577"/>
    <lineage>
        <taxon>Bacteria</taxon>
        <taxon>Bacillati</taxon>
        <taxon>Bacillota</taxon>
        <taxon>Clostridia</taxon>
        <taxon>Eubacteriales</taxon>
        <taxon>Oscillospiraceae</taxon>
        <taxon>Faecalibacterium</taxon>
    </lineage>
</organism>
<dbReference type="Pfam" id="PF01467">
    <property type="entry name" value="CTP_transf_like"/>
    <property type="match status" value="1"/>
</dbReference>
<evidence type="ECO:0000256" key="9">
    <source>
        <dbReference type="ARBA" id="ARBA00048721"/>
    </source>
</evidence>
<dbReference type="GO" id="GO:0005524">
    <property type="term" value="F:ATP binding"/>
    <property type="evidence" value="ECO:0007669"/>
    <property type="project" value="UniProtKB-KW"/>
</dbReference>
<keyword evidence="5 10" id="KW-0548">Nucleotidyltransferase</keyword>
<comment type="similarity">
    <text evidence="10">Belongs to the NadD family.</text>
</comment>
<evidence type="ECO:0000256" key="8">
    <source>
        <dbReference type="ARBA" id="ARBA00023027"/>
    </source>
</evidence>